<dbReference type="GO" id="GO:0061799">
    <property type="term" value="F:cyclic pyranopterin monophosphate synthase activity"/>
    <property type="evidence" value="ECO:0007669"/>
    <property type="project" value="UniProtKB-EC"/>
</dbReference>
<sequence length="733" mass="80866">MFADKHSDQMRLWESSSRIHAEVVEPMMDRDSQQEGGTIANVADTLRDGRNMKRALRQISSPRVTKSMFTDIHGQIRQLEKRIAHDKKYDPATDPGSWQDFKKSTQTEMKLGNIKMSAASRRVLWQDWKRNSAHSDKDPTELDSKRQALRDEHEKKIRNIQAILFKYKMHLAAAEGVKDERREELDHVRKQQREVRAKKQELLAQLKELKEEGKAVRQVRATRQPTPTPTIDRQARAESFDVGDILDDAVEKIERTARKLRRQGFAPIDDVEISSVAAKLSAKNRTIQSPTSTAADADSESDTSVRRPSDDLHLQVPASGLIHLDSNLTVNLEAGVADLQSQTLQMQERLKSSYPRLDTLPYDVSTSKSEKTLKTWLKILVSRWQTRFDDSGDGSGKGEADNINEHVKSVMDHMVRDHDLSNEAAERMAKRWAEVFETRSHKSEHAAAPLDWDELDAGGMGFLKDDSASQVSQPSTKEEPRSWQNHRPLAHVKAEAPSFDSLTRRLYSTSSRPPLDLNMSPSSTPAAQSAKSTTATSTAQQPPSQKPPSLPHLTSSGSAHMVSVSAKPHTIRTAIAVGTVSFSNPTPLSLIRTNSLKKGDVLSVSRIAGIMAAKKCPDLIPLCHPISLTHVGVELYVLDGAGAIEGEGCMAFGGVAVEAKVQCTGPTGVEMEALTVVMGAALSVVDMCKAVDKFQRIGDVRVVLKEGARVGFGGRRVGVFERGAGGGWRGKGE</sequence>
<keyword evidence="10" id="KW-1185">Reference proteome</keyword>
<dbReference type="InterPro" id="IPR050105">
    <property type="entry name" value="MoCo_biosynth_MoaA/MoaC"/>
</dbReference>
<comment type="catalytic activity">
    <reaction evidence="1">
        <text>(8S)-3',8-cyclo-7,8-dihydroguanosine 5'-triphosphate = cyclic pyranopterin phosphate + diphosphate</text>
        <dbReference type="Rhea" id="RHEA:49580"/>
        <dbReference type="ChEBI" id="CHEBI:33019"/>
        <dbReference type="ChEBI" id="CHEBI:59648"/>
        <dbReference type="ChEBI" id="CHEBI:131766"/>
        <dbReference type="EC" id="4.6.1.17"/>
    </reaction>
</comment>
<dbReference type="AlphaFoldDB" id="A0A9W9CNM7"/>
<keyword evidence="5" id="KW-0456">Lyase</keyword>
<dbReference type="InterPro" id="IPR036522">
    <property type="entry name" value="MoaC_sf"/>
</dbReference>
<proteinExistence type="predicted"/>
<dbReference type="CDD" id="cd01420">
    <property type="entry name" value="MoaC_PE"/>
    <property type="match status" value="1"/>
</dbReference>
<dbReference type="NCBIfam" id="TIGR00581">
    <property type="entry name" value="moaC"/>
    <property type="match status" value="1"/>
</dbReference>
<dbReference type="Pfam" id="PF01967">
    <property type="entry name" value="MoaC"/>
    <property type="match status" value="1"/>
</dbReference>
<keyword evidence="6" id="KW-0175">Coiled coil</keyword>
<accession>A0A9W9CNM7</accession>
<dbReference type="InterPro" id="IPR002820">
    <property type="entry name" value="Mopterin_CF_biosynth-C_dom"/>
</dbReference>
<evidence type="ECO:0000256" key="1">
    <source>
        <dbReference type="ARBA" id="ARBA00001637"/>
    </source>
</evidence>
<comment type="caution">
    <text evidence="9">The sequence shown here is derived from an EMBL/GenBank/DDBJ whole genome shotgun (WGS) entry which is preliminary data.</text>
</comment>
<evidence type="ECO:0000256" key="5">
    <source>
        <dbReference type="ARBA" id="ARBA00023239"/>
    </source>
</evidence>
<evidence type="ECO:0000313" key="9">
    <source>
        <dbReference type="EMBL" id="KAJ4373123.1"/>
    </source>
</evidence>
<evidence type="ECO:0000256" key="3">
    <source>
        <dbReference type="ARBA" id="ARBA00012575"/>
    </source>
</evidence>
<evidence type="ECO:0000256" key="4">
    <source>
        <dbReference type="ARBA" id="ARBA00023150"/>
    </source>
</evidence>
<dbReference type="Gene3D" id="3.30.70.640">
    <property type="entry name" value="Molybdopterin cofactor biosynthesis C (MoaC) domain"/>
    <property type="match status" value="1"/>
</dbReference>
<dbReference type="InterPro" id="IPR047594">
    <property type="entry name" value="MoaC_bact/euk"/>
</dbReference>
<organism evidence="9 10">
    <name type="scientific">Neocucurbitaria cava</name>
    <dbReference type="NCBI Taxonomy" id="798079"/>
    <lineage>
        <taxon>Eukaryota</taxon>
        <taxon>Fungi</taxon>
        <taxon>Dikarya</taxon>
        <taxon>Ascomycota</taxon>
        <taxon>Pezizomycotina</taxon>
        <taxon>Dothideomycetes</taxon>
        <taxon>Pleosporomycetidae</taxon>
        <taxon>Pleosporales</taxon>
        <taxon>Pleosporineae</taxon>
        <taxon>Cucurbitariaceae</taxon>
        <taxon>Neocucurbitaria</taxon>
    </lineage>
</organism>
<evidence type="ECO:0000259" key="8">
    <source>
        <dbReference type="Pfam" id="PF01967"/>
    </source>
</evidence>
<keyword evidence="4" id="KW-0501">Molybdenum cofactor biosynthesis</keyword>
<feature type="region of interest" description="Disordered" evidence="7">
    <location>
        <begin position="282"/>
        <end position="310"/>
    </location>
</feature>
<reference evidence="9" key="1">
    <citation type="submission" date="2022-10" db="EMBL/GenBank/DDBJ databases">
        <title>Tapping the CABI collections for fungal endophytes: first genome assemblies for Collariella, Neodidymelliopsis, Ascochyta clinopodiicola, Didymella pomorum, Didymosphaeria variabile, Neocosmospora piperis and Neocucurbitaria cava.</title>
        <authorList>
            <person name="Hill R."/>
        </authorList>
    </citation>
    <scope>NUCLEOTIDE SEQUENCE</scope>
    <source>
        <strain evidence="9">IMI 356814</strain>
    </source>
</reference>
<dbReference type="OrthoDB" id="429626at2759"/>
<feature type="domain" description="Molybdopterin cofactor biosynthesis C (MoaC)" evidence="8">
    <location>
        <begin position="561"/>
        <end position="707"/>
    </location>
</feature>
<comment type="pathway">
    <text evidence="2">Cofactor biosynthesis; molybdopterin biosynthesis.</text>
</comment>
<dbReference type="PANTHER" id="PTHR22960">
    <property type="entry name" value="MOLYBDOPTERIN COFACTOR SYNTHESIS PROTEIN A"/>
    <property type="match status" value="1"/>
</dbReference>
<dbReference type="EMBL" id="JAPEUY010000005">
    <property type="protein sequence ID" value="KAJ4373123.1"/>
    <property type="molecule type" value="Genomic_DNA"/>
</dbReference>
<evidence type="ECO:0000256" key="6">
    <source>
        <dbReference type="SAM" id="Coils"/>
    </source>
</evidence>
<name>A0A9W9CNM7_9PLEO</name>
<dbReference type="GO" id="GO:0061798">
    <property type="term" value="F:GTP 3',8'-cyclase activity"/>
    <property type="evidence" value="ECO:0007669"/>
    <property type="project" value="TreeGrafter"/>
</dbReference>
<evidence type="ECO:0000256" key="2">
    <source>
        <dbReference type="ARBA" id="ARBA00005046"/>
    </source>
</evidence>
<dbReference type="Proteomes" id="UP001140560">
    <property type="component" value="Unassembled WGS sequence"/>
</dbReference>
<dbReference type="PANTHER" id="PTHR22960:SF0">
    <property type="entry name" value="MOLYBDENUM COFACTOR BIOSYNTHESIS PROTEIN 1"/>
    <property type="match status" value="1"/>
</dbReference>
<dbReference type="InterPro" id="IPR023045">
    <property type="entry name" value="MoaC"/>
</dbReference>
<dbReference type="GO" id="GO:0006777">
    <property type="term" value="P:Mo-molybdopterin cofactor biosynthetic process"/>
    <property type="evidence" value="ECO:0007669"/>
    <property type="project" value="UniProtKB-KW"/>
</dbReference>
<evidence type="ECO:0000313" key="10">
    <source>
        <dbReference type="Proteomes" id="UP001140560"/>
    </source>
</evidence>
<dbReference type="EC" id="4.6.1.17" evidence="3"/>
<evidence type="ECO:0000256" key="7">
    <source>
        <dbReference type="SAM" id="MobiDB-lite"/>
    </source>
</evidence>
<dbReference type="NCBIfam" id="NF006870">
    <property type="entry name" value="PRK09364.1"/>
    <property type="match status" value="1"/>
</dbReference>
<gene>
    <name evidence="9" type="ORF">N0V83_003414</name>
</gene>
<feature type="compositionally biased region" description="Polar residues" evidence="7">
    <location>
        <begin position="283"/>
        <end position="294"/>
    </location>
</feature>
<protein>
    <recommendedName>
        <fullName evidence="3">cyclic pyranopterin monophosphate synthase</fullName>
        <ecNumber evidence="3">4.6.1.17</ecNumber>
    </recommendedName>
</protein>
<feature type="compositionally biased region" description="Low complexity" evidence="7">
    <location>
        <begin position="504"/>
        <end position="543"/>
    </location>
</feature>
<feature type="coiled-coil region" evidence="6">
    <location>
        <begin position="185"/>
        <end position="219"/>
    </location>
</feature>
<feature type="region of interest" description="Disordered" evidence="7">
    <location>
        <begin position="458"/>
        <end position="564"/>
    </location>
</feature>
<dbReference type="SUPFAM" id="SSF55040">
    <property type="entry name" value="Molybdenum cofactor biosynthesis protein C, MoaC"/>
    <property type="match status" value="1"/>
</dbReference>